<proteinExistence type="predicted"/>
<evidence type="ECO:0000313" key="4">
    <source>
        <dbReference type="EMBL" id="OAY40141.1"/>
    </source>
</evidence>
<feature type="domain" description="DUF6857" evidence="3">
    <location>
        <begin position="268"/>
        <end position="578"/>
    </location>
</feature>
<feature type="domain" description="DUF936" evidence="2">
    <location>
        <begin position="4"/>
        <end position="121"/>
    </location>
</feature>
<dbReference type="PANTHER" id="PTHR31928:SF7">
    <property type="entry name" value="FACTOR 1-DELTA, PUTATIVE (DUF936)-RELATED"/>
    <property type="match status" value="1"/>
</dbReference>
<dbReference type="PANTHER" id="PTHR31928">
    <property type="entry name" value="EXPRESSED PROTEIN"/>
    <property type="match status" value="1"/>
</dbReference>
<evidence type="ECO:0000313" key="5">
    <source>
        <dbReference type="Proteomes" id="UP000091857"/>
    </source>
</evidence>
<evidence type="ECO:0000256" key="1">
    <source>
        <dbReference type="SAM" id="MobiDB-lite"/>
    </source>
</evidence>
<dbReference type="Proteomes" id="UP000091857">
    <property type="component" value="Chromosome 10"/>
</dbReference>
<feature type="compositionally biased region" description="Basic and acidic residues" evidence="1">
    <location>
        <begin position="150"/>
        <end position="161"/>
    </location>
</feature>
<name>A0A2C9V6J2_MANES</name>
<dbReference type="GO" id="GO:0005874">
    <property type="term" value="C:microtubule"/>
    <property type="evidence" value="ECO:0007669"/>
    <property type="project" value="EnsemblPlants"/>
</dbReference>
<feature type="region of interest" description="Disordered" evidence="1">
    <location>
        <begin position="137"/>
        <end position="163"/>
    </location>
</feature>
<dbReference type="GO" id="GO:0008017">
    <property type="term" value="F:microtubule binding"/>
    <property type="evidence" value="ECO:0007669"/>
    <property type="project" value="EnsemblPlants"/>
</dbReference>
<keyword evidence="5" id="KW-1185">Reference proteome</keyword>
<dbReference type="AlphaFoldDB" id="A0A2C9V6J2"/>
<dbReference type="Pfam" id="PF06075">
    <property type="entry name" value="DUF936"/>
    <property type="match status" value="1"/>
</dbReference>
<evidence type="ECO:0008006" key="6">
    <source>
        <dbReference type="Google" id="ProtNLM"/>
    </source>
</evidence>
<dbReference type="InterPro" id="IPR048297">
    <property type="entry name" value="DUF936_dom_pln"/>
</dbReference>
<feature type="region of interest" description="Disordered" evidence="1">
    <location>
        <begin position="454"/>
        <end position="485"/>
    </location>
</feature>
<comment type="caution">
    <text evidence="4">The sequence shown here is derived from an EMBL/GenBank/DDBJ whole genome shotgun (WGS) entry which is preliminary data.</text>
</comment>
<reference evidence="5" key="1">
    <citation type="journal article" date="2016" name="Nat. Biotechnol.">
        <title>Sequencing wild and cultivated cassava and related species reveals extensive interspecific hybridization and genetic diversity.</title>
        <authorList>
            <person name="Bredeson J.V."/>
            <person name="Lyons J.B."/>
            <person name="Prochnik S.E."/>
            <person name="Wu G.A."/>
            <person name="Ha C.M."/>
            <person name="Edsinger-Gonzales E."/>
            <person name="Grimwood J."/>
            <person name="Schmutz J."/>
            <person name="Rabbi I.Y."/>
            <person name="Egesi C."/>
            <person name="Nauluvula P."/>
            <person name="Lebot V."/>
            <person name="Ndunguru J."/>
            <person name="Mkamilo G."/>
            <person name="Bart R.S."/>
            <person name="Setter T.L."/>
            <person name="Gleadow R.M."/>
            <person name="Kulakow P."/>
            <person name="Ferguson M.E."/>
            <person name="Rounsley S."/>
            <person name="Rokhsar D.S."/>
        </authorList>
    </citation>
    <scope>NUCLEOTIDE SEQUENCE [LARGE SCALE GENOMIC DNA]</scope>
    <source>
        <strain evidence="5">cv. AM560-2</strain>
    </source>
</reference>
<feature type="compositionally biased region" description="Polar residues" evidence="1">
    <location>
        <begin position="215"/>
        <end position="232"/>
    </location>
</feature>
<feature type="compositionally biased region" description="Basic and acidic residues" evidence="1">
    <location>
        <begin position="473"/>
        <end position="485"/>
    </location>
</feature>
<dbReference type="InterPro" id="IPR010341">
    <property type="entry name" value="DUF936_pln"/>
</dbReference>
<feature type="compositionally biased region" description="Low complexity" evidence="1">
    <location>
        <begin position="188"/>
        <end position="205"/>
    </location>
</feature>
<dbReference type="OMA" id="LHQNMQK"/>
<gene>
    <name evidence="4" type="ORF">MANES_10G153200v8</name>
</gene>
<dbReference type="OrthoDB" id="1888344at2759"/>
<organism evidence="4 5">
    <name type="scientific">Manihot esculenta</name>
    <name type="common">Cassava</name>
    <name type="synonym">Jatropha manihot</name>
    <dbReference type="NCBI Taxonomy" id="3983"/>
    <lineage>
        <taxon>Eukaryota</taxon>
        <taxon>Viridiplantae</taxon>
        <taxon>Streptophyta</taxon>
        <taxon>Embryophyta</taxon>
        <taxon>Tracheophyta</taxon>
        <taxon>Spermatophyta</taxon>
        <taxon>Magnoliopsida</taxon>
        <taxon>eudicotyledons</taxon>
        <taxon>Gunneridae</taxon>
        <taxon>Pentapetalae</taxon>
        <taxon>rosids</taxon>
        <taxon>fabids</taxon>
        <taxon>Malpighiales</taxon>
        <taxon>Euphorbiaceae</taxon>
        <taxon>Crotonoideae</taxon>
        <taxon>Manihoteae</taxon>
        <taxon>Manihot</taxon>
    </lineage>
</organism>
<feature type="region of interest" description="Disordered" evidence="1">
    <location>
        <begin position="184"/>
        <end position="244"/>
    </location>
</feature>
<dbReference type="Gramene" id="Manes.10G153200.1.v8.1">
    <property type="protein sequence ID" value="Manes.10G153200.1.v8.1.CDS"/>
    <property type="gene ID" value="Manes.10G153200.v8.1"/>
</dbReference>
<protein>
    <recommendedName>
        <fullName evidence="6">DUF936 domain-containing protein</fullName>
    </recommendedName>
</protein>
<dbReference type="InterPro" id="IPR049172">
    <property type="entry name" value="DUF6857_pln"/>
</dbReference>
<dbReference type="STRING" id="3983.A0A2C9V6J2"/>
<accession>A0A2C9V6J2</accession>
<dbReference type="Pfam" id="PF21647">
    <property type="entry name" value="DUF6857"/>
    <property type="match status" value="1"/>
</dbReference>
<sequence length="581" mass="64625">MASLTPGLLSKLLENAGNKDVRVTGEHRSVLLQVVEILPSLAGPDDPWQSRGFFLKVSDSLHSAYVSIQDEDMDLIYSDKIQLGQFVYVSRLDSASPVPVLRGLKPVPKRRPCVGNPKDLVSSDLLPIRASVTFSKEKKGSKTAGLTKKRAADSKARRRDSLGNATKVEGLELRRLSLDSARRIWNQTPSPKSSSTPSMTLKSSKNFQSEKKTAPKNNLSLKGPTLSISPLKSKNEASLPEATTRPWKKELKSITDHAIPSCLVKLPLSTKALSEQRISWDAVPSVIHNLGKETVHHRNVAFFAAVSALEEASAAENVILCMQAFAELCKSSQNMSSGPLVEKYLDLHQNMQKAAKVINSLTNDSLSEAMSSFYDGQQCLLPSTRKTKMNKNAVSWVHAALETNLSKFILLKEPEKSEMVNSDKCHYVILGSIPEELQSENQLPQIRGRPGNYGKLSEASPMRVPSSPSLLSAEKKMDPKKDDCPKRSVLKETASLAEKLLLHSREWFFKYMEDSLNNGFQFCRGGDSEIAYLLRQLKRVNQWLDDWGSWGVKVDRRIEDLRKKLYGFLLEHVDIAVASDK</sequence>
<dbReference type="EMBL" id="CM004396">
    <property type="protein sequence ID" value="OAY40141.1"/>
    <property type="molecule type" value="Genomic_DNA"/>
</dbReference>
<evidence type="ECO:0000259" key="3">
    <source>
        <dbReference type="Pfam" id="PF21647"/>
    </source>
</evidence>
<evidence type="ECO:0000259" key="2">
    <source>
        <dbReference type="Pfam" id="PF06075"/>
    </source>
</evidence>